<keyword evidence="1" id="KW-0175">Coiled coil</keyword>
<gene>
    <name evidence="2" type="ORF">RIMI_LOCUS6691747</name>
</gene>
<keyword evidence="3" id="KW-1185">Reference proteome</keyword>
<proteinExistence type="predicted"/>
<dbReference type="PANTHER" id="PTHR21549:SF1">
    <property type="entry name" value="COILED-COIL DOMAIN-CONTAINING PROTEIN 148"/>
    <property type="match status" value="1"/>
</dbReference>
<dbReference type="Proteomes" id="UP001176940">
    <property type="component" value="Unassembled WGS sequence"/>
</dbReference>
<evidence type="ECO:0000256" key="1">
    <source>
        <dbReference type="ARBA" id="ARBA00023054"/>
    </source>
</evidence>
<dbReference type="InterPro" id="IPR039902">
    <property type="entry name" value="CCDC148/CCDC112"/>
</dbReference>
<evidence type="ECO:0000313" key="2">
    <source>
        <dbReference type="EMBL" id="CAJ0936253.1"/>
    </source>
</evidence>
<sequence>MHGPQVSGTGCMSAASLNAAARIIFLNNRYTDASTLCQSLHWLPIHSRIQYKTTTLIHKAVHGSAPPYISSLVSVYHPTRALRSANDLSDKTFCLEAEQQLSEERDEYKACTVHPIWQLRDDLKHRICQLKHHSFLQSQMENDFDPVNIMKEVESVKSQQKVIIEKLIQEQRALENELLVRDLQECVDTEEKTLQFGEVPAVLLELYCPYPELKTSILTDYQQLVGVYQSRMEELDRQHKDID</sequence>
<organism evidence="2 3">
    <name type="scientific">Ranitomeya imitator</name>
    <name type="common">mimic poison frog</name>
    <dbReference type="NCBI Taxonomy" id="111125"/>
    <lineage>
        <taxon>Eukaryota</taxon>
        <taxon>Metazoa</taxon>
        <taxon>Chordata</taxon>
        <taxon>Craniata</taxon>
        <taxon>Vertebrata</taxon>
        <taxon>Euteleostomi</taxon>
        <taxon>Amphibia</taxon>
        <taxon>Batrachia</taxon>
        <taxon>Anura</taxon>
        <taxon>Neobatrachia</taxon>
        <taxon>Hyloidea</taxon>
        <taxon>Dendrobatidae</taxon>
        <taxon>Dendrobatinae</taxon>
        <taxon>Ranitomeya</taxon>
    </lineage>
</organism>
<reference evidence="2" key="1">
    <citation type="submission" date="2023-07" db="EMBL/GenBank/DDBJ databases">
        <authorList>
            <person name="Stuckert A."/>
        </authorList>
    </citation>
    <scope>NUCLEOTIDE SEQUENCE</scope>
</reference>
<accession>A0ABN9L8Z8</accession>
<feature type="non-terminal residue" evidence="2">
    <location>
        <position position="243"/>
    </location>
</feature>
<protein>
    <submittedName>
        <fullName evidence="2">Uncharacterized protein</fullName>
    </submittedName>
</protein>
<dbReference type="PANTHER" id="PTHR21549">
    <property type="entry name" value="MUTATED IN BLADDER CANCER 1"/>
    <property type="match status" value="1"/>
</dbReference>
<name>A0ABN9L8Z8_9NEOB</name>
<dbReference type="EMBL" id="CAUEEQ010012213">
    <property type="protein sequence ID" value="CAJ0936253.1"/>
    <property type="molecule type" value="Genomic_DNA"/>
</dbReference>
<evidence type="ECO:0000313" key="3">
    <source>
        <dbReference type="Proteomes" id="UP001176940"/>
    </source>
</evidence>
<comment type="caution">
    <text evidence="2">The sequence shown here is derived from an EMBL/GenBank/DDBJ whole genome shotgun (WGS) entry which is preliminary data.</text>
</comment>